<dbReference type="InterPro" id="IPR012337">
    <property type="entry name" value="RNaseH-like_sf"/>
</dbReference>
<accession>A0A381SCK6</accession>
<dbReference type="EMBL" id="UINC01002936">
    <property type="protein sequence ID" value="SVA01756.1"/>
    <property type="molecule type" value="Genomic_DNA"/>
</dbReference>
<dbReference type="InterPro" id="IPR045290">
    <property type="entry name" value="MOC1-like"/>
</dbReference>
<dbReference type="AlphaFoldDB" id="A0A381SCK6"/>
<sequence length="171" mass="19244">MIIFGIDPGVSGAICVLKEREVIEVYEMPTMIDGKKNKRQVNGAEVTNILLKELNNLQLPEISSSSKLEERVKVVVEHVTAMPGQGVTSMFNFGQSFGVIKGVCAALKLPIYFVRPMKWKKHFNLIKTNKDASRTKAIEIYPSISNKLSRKKDSNKADAILIARYFHYTQL</sequence>
<name>A0A381SCK6_9ZZZZ</name>
<dbReference type="GO" id="GO:0008821">
    <property type="term" value="F:crossover junction DNA endonuclease activity"/>
    <property type="evidence" value="ECO:0007669"/>
    <property type="project" value="InterPro"/>
</dbReference>
<dbReference type="InterPro" id="IPR036397">
    <property type="entry name" value="RNaseH_sf"/>
</dbReference>
<evidence type="ECO:0000313" key="1">
    <source>
        <dbReference type="EMBL" id="SVA01756.1"/>
    </source>
</evidence>
<dbReference type="CDD" id="cd22992">
    <property type="entry name" value="MOC1"/>
    <property type="match status" value="1"/>
</dbReference>
<protein>
    <submittedName>
        <fullName evidence="1">Uncharacterized protein</fullName>
    </submittedName>
</protein>
<dbReference type="SUPFAM" id="SSF53098">
    <property type="entry name" value="Ribonuclease H-like"/>
    <property type="match status" value="1"/>
</dbReference>
<organism evidence="1">
    <name type="scientific">marine metagenome</name>
    <dbReference type="NCBI Taxonomy" id="408172"/>
    <lineage>
        <taxon>unclassified sequences</taxon>
        <taxon>metagenomes</taxon>
        <taxon>ecological metagenomes</taxon>
    </lineage>
</organism>
<proteinExistence type="predicted"/>
<dbReference type="GO" id="GO:0003676">
    <property type="term" value="F:nucleic acid binding"/>
    <property type="evidence" value="ECO:0007669"/>
    <property type="project" value="InterPro"/>
</dbReference>
<dbReference type="Gene3D" id="3.30.420.10">
    <property type="entry name" value="Ribonuclease H-like superfamily/Ribonuclease H"/>
    <property type="match status" value="1"/>
</dbReference>
<dbReference type="PANTHER" id="PTHR36015">
    <property type="entry name" value="HOLLIDAY JUNCTION RESOLVASE MOC1, CHLOROPLASTIC-RELATED"/>
    <property type="match status" value="1"/>
</dbReference>
<dbReference type="PANTHER" id="PTHR36015:SF6">
    <property type="entry name" value="HOLLIDAY JUNCTION RESOLVASE MOC1, CHLOROPLASTIC-RELATED"/>
    <property type="match status" value="1"/>
</dbReference>
<reference evidence="1" key="1">
    <citation type="submission" date="2018-05" db="EMBL/GenBank/DDBJ databases">
        <authorList>
            <person name="Lanie J.A."/>
            <person name="Ng W.-L."/>
            <person name="Kazmierczak K.M."/>
            <person name="Andrzejewski T.M."/>
            <person name="Davidsen T.M."/>
            <person name="Wayne K.J."/>
            <person name="Tettelin H."/>
            <person name="Glass J.I."/>
            <person name="Rusch D."/>
            <person name="Podicherti R."/>
            <person name="Tsui H.-C.T."/>
            <person name="Winkler M.E."/>
        </authorList>
    </citation>
    <scope>NUCLEOTIDE SEQUENCE</scope>
</reference>
<gene>
    <name evidence="1" type="ORF">METZ01_LOCUS54610</name>
</gene>